<keyword evidence="2" id="KW-1185">Reference proteome</keyword>
<evidence type="ECO:0000313" key="2">
    <source>
        <dbReference type="Proteomes" id="UP001301442"/>
    </source>
</evidence>
<reference evidence="1 2" key="1">
    <citation type="submission" date="2023-09" db="EMBL/GenBank/DDBJ databases">
        <authorList>
            <person name="Qi X."/>
        </authorList>
    </citation>
    <scope>NUCLEOTIDE SEQUENCE [LARGE SCALE GENOMIC DNA]</scope>
    <source>
        <strain evidence="1 2">S1-1</strain>
    </source>
</reference>
<proteinExistence type="predicted"/>
<name>A0ABZ0GT57_9GAMM</name>
<accession>A0ABZ0GT57</accession>
<protein>
    <recommendedName>
        <fullName evidence="3">Tetratricopeptide repeat protein</fullName>
    </recommendedName>
</protein>
<dbReference type="SUPFAM" id="SSF48452">
    <property type="entry name" value="TPR-like"/>
    <property type="match status" value="1"/>
</dbReference>
<evidence type="ECO:0000313" key="1">
    <source>
        <dbReference type="EMBL" id="WOH39003.1"/>
    </source>
</evidence>
<evidence type="ECO:0008006" key="3">
    <source>
        <dbReference type="Google" id="ProtNLM"/>
    </source>
</evidence>
<dbReference type="EMBL" id="CP136600">
    <property type="protein sequence ID" value="WOH39003.1"/>
    <property type="molecule type" value="Genomic_DNA"/>
</dbReference>
<dbReference type="InterPro" id="IPR011990">
    <property type="entry name" value="TPR-like_helical_dom_sf"/>
</dbReference>
<sequence>MDKLIKTILIASLIFAAYIAGKYGLANVAFKDVEKQIAFWQKLPENSELLTLTPLQGDVKMHRPDEQTDRSELTSGSNHSLLQSYQTARQNIDKAIALHTLPQYLEGKAQLLEWGVRLGIEANKVKTLQKANELYLHSVQLRPTWPTTWAALALNKWHLQEFDQAMLTYLLNAHKFGKNKPEVKQLWRQLGSFLAESPDAQHRQLIKPYLHLFNTNE</sequence>
<gene>
    <name evidence="1" type="ORF">RI844_07215</name>
</gene>
<dbReference type="Proteomes" id="UP001301442">
    <property type="component" value="Chromosome"/>
</dbReference>
<dbReference type="Gene3D" id="1.25.40.10">
    <property type="entry name" value="Tetratricopeptide repeat domain"/>
    <property type="match status" value="1"/>
</dbReference>
<organism evidence="1 2">
    <name type="scientific">Thalassotalea fonticola</name>
    <dbReference type="NCBI Taxonomy" id="3065649"/>
    <lineage>
        <taxon>Bacteria</taxon>
        <taxon>Pseudomonadati</taxon>
        <taxon>Pseudomonadota</taxon>
        <taxon>Gammaproteobacteria</taxon>
        <taxon>Alteromonadales</taxon>
        <taxon>Colwelliaceae</taxon>
        <taxon>Thalassotalea</taxon>
    </lineage>
</organism>
<dbReference type="RefSeq" id="WP_348397769.1">
    <property type="nucleotide sequence ID" value="NZ_CP136600.1"/>
</dbReference>